<keyword evidence="8" id="KW-1185">Reference proteome</keyword>
<keyword evidence="1" id="KW-0479">Metal-binding</keyword>
<dbReference type="SUPFAM" id="SSF57667">
    <property type="entry name" value="beta-beta-alpha zinc fingers"/>
    <property type="match status" value="1"/>
</dbReference>
<name>A0A1R3GX57_9ROSI</name>
<evidence type="ECO:0000256" key="2">
    <source>
        <dbReference type="ARBA" id="ARBA00022771"/>
    </source>
</evidence>
<evidence type="ECO:0000256" key="3">
    <source>
        <dbReference type="ARBA" id="ARBA00022833"/>
    </source>
</evidence>
<evidence type="ECO:0000256" key="1">
    <source>
        <dbReference type="ARBA" id="ARBA00022723"/>
    </source>
</evidence>
<dbReference type="AlphaFoldDB" id="A0A1R3GX57"/>
<keyword evidence="2 4" id="KW-0863">Zinc-finger</keyword>
<feature type="domain" description="BED-type" evidence="6">
    <location>
        <begin position="36"/>
        <end position="94"/>
    </location>
</feature>
<evidence type="ECO:0000256" key="5">
    <source>
        <dbReference type="SAM" id="MobiDB-lite"/>
    </source>
</evidence>
<evidence type="ECO:0000313" key="8">
    <source>
        <dbReference type="Proteomes" id="UP000187203"/>
    </source>
</evidence>
<keyword evidence="3" id="KW-0862">Zinc</keyword>
<dbReference type="InterPro" id="IPR003656">
    <property type="entry name" value="Znf_BED"/>
</dbReference>
<dbReference type="GO" id="GO:1990837">
    <property type="term" value="F:sequence-specific double-stranded DNA binding"/>
    <property type="evidence" value="ECO:0007669"/>
    <property type="project" value="TreeGrafter"/>
</dbReference>
<accession>A0A1R3GX57</accession>
<reference evidence="8" key="1">
    <citation type="submission" date="2013-09" db="EMBL/GenBank/DDBJ databases">
        <title>Corchorus olitorius genome sequencing.</title>
        <authorList>
            <person name="Alam M."/>
            <person name="Haque M.S."/>
            <person name="Islam M.S."/>
            <person name="Emdad E.M."/>
            <person name="Islam M.M."/>
            <person name="Ahmed B."/>
            <person name="Halim A."/>
            <person name="Hossen Q.M.M."/>
            <person name="Hossain M.Z."/>
            <person name="Ahmed R."/>
            <person name="Khan M.M."/>
            <person name="Islam R."/>
            <person name="Rashid M.M."/>
            <person name="Khan S.A."/>
            <person name="Rahman M.S."/>
            <person name="Alam M."/>
            <person name="Yahiya A.S."/>
            <person name="Khan M.S."/>
            <person name="Azam M.S."/>
            <person name="Haque T."/>
            <person name="Lashkar M.Z.H."/>
            <person name="Akhand A.I."/>
            <person name="Morshed G."/>
            <person name="Roy S."/>
            <person name="Uddin K.S."/>
            <person name="Rabeya T."/>
            <person name="Hossain A.S."/>
            <person name="Chowdhury A."/>
            <person name="Snigdha A.R."/>
            <person name="Mortoza M.S."/>
            <person name="Matin S.A."/>
            <person name="Hoque S.M.E."/>
            <person name="Islam M.K."/>
            <person name="Roy D.K."/>
            <person name="Haider R."/>
            <person name="Moosa M.M."/>
            <person name="Elias S.M."/>
            <person name="Hasan A.M."/>
            <person name="Jahan S."/>
            <person name="Shafiuddin M."/>
            <person name="Mahmood N."/>
            <person name="Shommy N.S."/>
        </authorList>
    </citation>
    <scope>NUCLEOTIDE SEQUENCE [LARGE SCALE GENOMIC DNA]</scope>
    <source>
        <strain evidence="8">cv. O-4</strain>
    </source>
</reference>
<proteinExistence type="predicted"/>
<dbReference type="SMART" id="SM00614">
    <property type="entry name" value="ZnF_BED"/>
    <property type="match status" value="1"/>
</dbReference>
<dbReference type="PROSITE" id="PS50808">
    <property type="entry name" value="ZF_BED"/>
    <property type="match status" value="1"/>
</dbReference>
<sequence>MSKVEPTVDLDPQTEAAAVDGGREAPKPLPPRKKRRVKAYCWNHFTKYLDDNNLTRAKCNYCDAHFAAEPKRNGTASLNSHMYACPYSPLYIAL</sequence>
<dbReference type="GO" id="GO:0006357">
    <property type="term" value="P:regulation of transcription by RNA polymerase II"/>
    <property type="evidence" value="ECO:0007669"/>
    <property type="project" value="TreeGrafter"/>
</dbReference>
<comment type="caution">
    <text evidence="7">The sequence shown here is derived from an EMBL/GenBank/DDBJ whole genome shotgun (WGS) entry which is preliminary data.</text>
</comment>
<protein>
    <submittedName>
        <fullName evidence="7">Zinc finger, BED-type</fullName>
    </submittedName>
</protein>
<gene>
    <name evidence="7" type="ORF">COLO4_32956</name>
</gene>
<dbReference type="InterPro" id="IPR036236">
    <property type="entry name" value="Znf_C2H2_sf"/>
</dbReference>
<dbReference type="GO" id="GO:0005634">
    <property type="term" value="C:nucleus"/>
    <property type="evidence" value="ECO:0007669"/>
    <property type="project" value="TreeGrafter"/>
</dbReference>
<dbReference type="PANTHER" id="PTHR34396">
    <property type="entry name" value="OS03G0264950 PROTEIN-RELATED"/>
    <property type="match status" value="1"/>
</dbReference>
<dbReference type="EMBL" id="AWUE01021345">
    <property type="protein sequence ID" value="OMO62663.1"/>
    <property type="molecule type" value="Genomic_DNA"/>
</dbReference>
<dbReference type="Proteomes" id="UP000187203">
    <property type="component" value="Unassembled WGS sequence"/>
</dbReference>
<dbReference type="PANTHER" id="PTHR34396:SF25">
    <property type="entry name" value="BOUNDARY ELEMENT ASSOCIATED FACTOR"/>
    <property type="match status" value="1"/>
</dbReference>
<evidence type="ECO:0000256" key="4">
    <source>
        <dbReference type="PROSITE-ProRule" id="PRU00027"/>
    </source>
</evidence>
<dbReference type="OrthoDB" id="995098at2759"/>
<evidence type="ECO:0000313" key="7">
    <source>
        <dbReference type="EMBL" id="OMO62663.1"/>
    </source>
</evidence>
<dbReference type="Pfam" id="PF02892">
    <property type="entry name" value="zf-BED"/>
    <property type="match status" value="1"/>
</dbReference>
<dbReference type="InterPro" id="IPR053031">
    <property type="entry name" value="Cuticle_assoc_protein"/>
</dbReference>
<evidence type="ECO:0000259" key="6">
    <source>
        <dbReference type="PROSITE" id="PS50808"/>
    </source>
</evidence>
<feature type="region of interest" description="Disordered" evidence="5">
    <location>
        <begin position="1"/>
        <end position="31"/>
    </location>
</feature>
<dbReference type="GO" id="GO:0008270">
    <property type="term" value="F:zinc ion binding"/>
    <property type="evidence" value="ECO:0007669"/>
    <property type="project" value="UniProtKB-KW"/>
</dbReference>
<organism evidence="7 8">
    <name type="scientific">Corchorus olitorius</name>
    <dbReference type="NCBI Taxonomy" id="93759"/>
    <lineage>
        <taxon>Eukaryota</taxon>
        <taxon>Viridiplantae</taxon>
        <taxon>Streptophyta</taxon>
        <taxon>Embryophyta</taxon>
        <taxon>Tracheophyta</taxon>
        <taxon>Spermatophyta</taxon>
        <taxon>Magnoliopsida</taxon>
        <taxon>eudicotyledons</taxon>
        <taxon>Gunneridae</taxon>
        <taxon>Pentapetalae</taxon>
        <taxon>rosids</taxon>
        <taxon>malvids</taxon>
        <taxon>Malvales</taxon>
        <taxon>Malvaceae</taxon>
        <taxon>Grewioideae</taxon>
        <taxon>Apeibeae</taxon>
        <taxon>Corchorus</taxon>
    </lineage>
</organism>